<reference evidence="2" key="1">
    <citation type="submission" date="2023-07" db="EMBL/GenBank/DDBJ databases">
        <title>draft genome sequence of fig (Ficus carica).</title>
        <authorList>
            <person name="Takahashi T."/>
            <person name="Nishimura K."/>
        </authorList>
    </citation>
    <scope>NUCLEOTIDE SEQUENCE</scope>
</reference>
<dbReference type="EMBL" id="BTGU01000015">
    <property type="protein sequence ID" value="GMN42747.1"/>
    <property type="molecule type" value="Genomic_DNA"/>
</dbReference>
<comment type="caution">
    <text evidence="2">The sequence shown here is derived from an EMBL/GenBank/DDBJ whole genome shotgun (WGS) entry which is preliminary data.</text>
</comment>
<organism evidence="2 3">
    <name type="scientific">Ficus carica</name>
    <name type="common">Common fig</name>
    <dbReference type="NCBI Taxonomy" id="3494"/>
    <lineage>
        <taxon>Eukaryota</taxon>
        <taxon>Viridiplantae</taxon>
        <taxon>Streptophyta</taxon>
        <taxon>Embryophyta</taxon>
        <taxon>Tracheophyta</taxon>
        <taxon>Spermatophyta</taxon>
        <taxon>Magnoliopsida</taxon>
        <taxon>eudicotyledons</taxon>
        <taxon>Gunneridae</taxon>
        <taxon>Pentapetalae</taxon>
        <taxon>rosids</taxon>
        <taxon>fabids</taxon>
        <taxon>Rosales</taxon>
        <taxon>Moraceae</taxon>
        <taxon>Ficeae</taxon>
        <taxon>Ficus</taxon>
    </lineage>
</organism>
<name>A0AA88D5T9_FICCA</name>
<evidence type="ECO:0000256" key="1">
    <source>
        <dbReference type="SAM" id="MobiDB-lite"/>
    </source>
</evidence>
<sequence length="55" mass="6138">MYANQMMMQQVIFELLPNLRFAPVIPPEDLVPPHPLINPPPPQADDDDEAADLGD</sequence>
<keyword evidence="3" id="KW-1185">Reference proteome</keyword>
<feature type="compositionally biased region" description="Pro residues" evidence="1">
    <location>
        <begin position="27"/>
        <end position="43"/>
    </location>
</feature>
<evidence type="ECO:0000313" key="2">
    <source>
        <dbReference type="EMBL" id="GMN42747.1"/>
    </source>
</evidence>
<feature type="compositionally biased region" description="Acidic residues" evidence="1">
    <location>
        <begin position="44"/>
        <end position="55"/>
    </location>
</feature>
<gene>
    <name evidence="2" type="ORF">TIFTF001_011965</name>
</gene>
<feature type="region of interest" description="Disordered" evidence="1">
    <location>
        <begin position="27"/>
        <end position="55"/>
    </location>
</feature>
<accession>A0AA88D5T9</accession>
<protein>
    <submittedName>
        <fullName evidence="2">Uncharacterized protein</fullName>
    </submittedName>
</protein>
<proteinExistence type="predicted"/>
<evidence type="ECO:0000313" key="3">
    <source>
        <dbReference type="Proteomes" id="UP001187192"/>
    </source>
</evidence>
<dbReference type="Proteomes" id="UP001187192">
    <property type="component" value="Unassembled WGS sequence"/>
</dbReference>
<dbReference type="AlphaFoldDB" id="A0AA88D5T9"/>